<sequence>MAPGRLGHNRAMDHPIALEIAATAARLIVEEGQDWGAAKRRAVRELGLPARTPLPGNEVVEDAVREHIALFCADTQPFELQTLRALALQWMQRLDAFHPYLCGAVWYGTATRLSDIQLALFCDDPKAAEIALINQGVDYQVGQVAGLHGKGVDVLGLDVRCDALGGFVGVHLMIYDHDDLRGALRPDVRGRAPRGDAQAVRRLMQAGEAATNETARLR</sequence>
<dbReference type="EMBL" id="BAABBP010000006">
    <property type="protein sequence ID" value="GAA3988252.1"/>
    <property type="molecule type" value="Genomic_DNA"/>
</dbReference>
<accession>A0ABP7QUE9</accession>
<evidence type="ECO:0008006" key="3">
    <source>
        <dbReference type="Google" id="ProtNLM"/>
    </source>
</evidence>
<evidence type="ECO:0000313" key="2">
    <source>
        <dbReference type="Proteomes" id="UP001501627"/>
    </source>
</evidence>
<protein>
    <recommendedName>
        <fullName evidence="3">Nucleotidyltransferase family protein</fullName>
    </recommendedName>
</protein>
<name>A0ABP7QUE9_9BURK</name>
<evidence type="ECO:0000313" key="1">
    <source>
        <dbReference type="EMBL" id="GAA3988252.1"/>
    </source>
</evidence>
<comment type="caution">
    <text evidence="1">The sequence shown here is derived from an EMBL/GenBank/DDBJ whole genome shotgun (WGS) entry which is preliminary data.</text>
</comment>
<reference evidence="2" key="1">
    <citation type="journal article" date="2019" name="Int. J. Syst. Evol. Microbiol.">
        <title>The Global Catalogue of Microorganisms (GCM) 10K type strain sequencing project: providing services to taxonomists for standard genome sequencing and annotation.</title>
        <authorList>
            <consortium name="The Broad Institute Genomics Platform"/>
            <consortium name="The Broad Institute Genome Sequencing Center for Infectious Disease"/>
            <person name="Wu L."/>
            <person name="Ma J."/>
        </authorList>
    </citation>
    <scope>NUCLEOTIDE SEQUENCE [LARGE SCALE GENOMIC DNA]</scope>
    <source>
        <strain evidence="2">JCM 17561</strain>
    </source>
</reference>
<proteinExistence type="predicted"/>
<keyword evidence="2" id="KW-1185">Reference proteome</keyword>
<dbReference type="Proteomes" id="UP001501627">
    <property type="component" value="Unassembled WGS sequence"/>
</dbReference>
<organism evidence="1 2">
    <name type="scientific">Comamonas faecalis</name>
    <dbReference type="NCBI Taxonomy" id="1387849"/>
    <lineage>
        <taxon>Bacteria</taxon>
        <taxon>Pseudomonadati</taxon>
        <taxon>Pseudomonadota</taxon>
        <taxon>Betaproteobacteria</taxon>
        <taxon>Burkholderiales</taxon>
        <taxon>Comamonadaceae</taxon>
        <taxon>Comamonas</taxon>
    </lineage>
</organism>
<gene>
    <name evidence="1" type="ORF">GCM10022279_09140</name>
</gene>